<proteinExistence type="predicted"/>
<sequence>MCEATADLYGVELAKALNVPLADGQVTPPAGFTITELLRKGT</sequence>
<dbReference type="RefSeq" id="WP_276083166.1">
    <property type="nucleotide sequence ID" value="NZ_BAABKA010000064.1"/>
</dbReference>
<dbReference type="Proteomes" id="UP001139648">
    <property type="component" value="Unassembled WGS sequence"/>
</dbReference>
<reference evidence="1" key="1">
    <citation type="submission" date="2022-06" db="EMBL/GenBank/DDBJ databases">
        <title>Sequencing the genomes of 1000 actinobacteria strains.</title>
        <authorList>
            <person name="Klenk H.-P."/>
        </authorList>
    </citation>
    <scope>NUCLEOTIDE SEQUENCE</scope>
    <source>
        <strain evidence="1">DSM 46694</strain>
    </source>
</reference>
<name>A0A9X2GMI2_9ACTN</name>
<dbReference type="AlphaFoldDB" id="A0A9X2GMI2"/>
<accession>A0A9X2GMI2</accession>
<evidence type="ECO:0000313" key="1">
    <source>
        <dbReference type="EMBL" id="MCP2361596.1"/>
    </source>
</evidence>
<organism evidence="1 2">
    <name type="scientific">Nonomuraea thailandensis</name>
    <dbReference type="NCBI Taxonomy" id="1188745"/>
    <lineage>
        <taxon>Bacteria</taxon>
        <taxon>Bacillati</taxon>
        <taxon>Actinomycetota</taxon>
        <taxon>Actinomycetes</taxon>
        <taxon>Streptosporangiales</taxon>
        <taxon>Streptosporangiaceae</taxon>
        <taxon>Nonomuraea</taxon>
    </lineage>
</organism>
<keyword evidence="2" id="KW-1185">Reference proteome</keyword>
<gene>
    <name evidence="1" type="ORF">HD597_008616</name>
</gene>
<evidence type="ECO:0000313" key="2">
    <source>
        <dbReference type="Proteomes" id="UP001139648"/>
    </source>
</evidence>
<comment type="caution">
    <text evidence="1">The sequence shown here is derived from an EMBL/GenBank/DDBJ whole genome shotgun (WGS) entry which is preliminary data.</text>
</comment>
<dbReference type="EMBL" id="JAMZEB010000002">
    <property type="protein sequence ID" value="MCP2361596.1"/>
    <property type="molecule type" value="Genomic_DNA"/>
</dbReference>
<protein>
    <submittedName>
        <fullName evidence="1">Uncharacterized protein</fullName>
    </submittedName>
</protein>